<dbReference type="InterPro" id="IPR002067">
    <property type="entry name" value="MCP"/>
</dbReference>
<dbReference type="EMBL" id="JAHUZN010000010">
    <property type="protein sequence ID" value="KAG8482179.1"/>
    <property type="molecule type" value="Genomic_DNA"/>
</dbReference>
<evidence type="ECO:0000313" key="11">
    <source>
        <dbReference type="Proteomes" id="UP000701853"/>
    </source>
</evidence>
<accession>A0A8J5Z602</accession>
<evidence type="ECO:0008006" key="12">
    <source>
        <dbReference type="Google" id="ProtNLM"/>
    </source>
</evidence>
<dbReference type="PRINTS" id="PR00926">
    <property type="entry name" value="MITOCARRIER"/>
</dbReference>
<feature type="repeat" description="Solcar" evidence="9">
    <location>
        <begin position="158"/>
        <end position="250"/>
    </location>
</feature>
<gene>
    <name evidence="10" type="ORF">CXB51_026767</name>
</gene>
<keyword evidence="5" id="KW-0677">Repeat</keyword>
<evidence type="ECO:0000256" key="2">
    <source>
        <dbReference type="ARBA" id="ARBA00006375"/>
    </source>
</evidence>
<keyword evidence="3" id="KW-0813">Transport</keyword>
<dbReference type="GO" id="GO:1990544">
    <property type="term" value="P:mitochondrial ATP transmembrane transport"/>
    <property type="evidence" value="ECO:0007669"/>
    <property type="project" value="InterPro"/>
</dbReference>
<evidence type="ECO:0000256" key="3">
    <source>
        <dbReference type="ARBA" id="ARBA00022448"/>
    </source>
</evidence>
<evidence type="ECO:0000256" key="4">
    <source>
        <dbReference type="ARBA" id="ARBA00022692"/>
    </source>
</evidence>
<dbReference type="PANTHER" id="PTHR45635">
    <property type="entry name" value="ADP,ATP CARRIER PROTEIN 1-RELATED-RELATED"/>
    <property type="match status" value="1"/>
</dbReference>
<dbReference type="InterPro" id="IPR002113">
    <property type="entry name" value="ADT_euk_type"/>
</dbReference>
<sequence>MFSLLSYICFDYISLQAIRVSCRMEHEPLHPPLSQKIHWQLDLSFRHFNYTTPLIESIRGNDASSVVKSMPAAFVGAPMESSKASFITKMVLLDAAKAAVAPFERVKLLMQNQNDIIKHEGIFSLWRGYPVMAIGDVFSKVIRYNIFEYAKTREDIRWTSMRVLELNCLALFPTQLLVQPFLYAGTRMATDVKITGNSGQRQFNGIIDVYRKTLKSYGIVGLYRGFNITLVELVMLGALSTGLSPWKQYYSYILQNDYLSRVMVEFGFDICGNMATYSIDTVSRRMMMTWGGTVMLVIYVADVIRAAMEKGSDDGRSALGFTARWKDPRASCLTENNNERNCFSAPKRLNEWRIKMLSTTAVTTGDPTNVPLHLTALEVNIILLLAVFNGCAMRYAVLPLQSEKKPSCVIVVAKQSHIPLYGFDSRPNLIMAFWFCIKFFTRSSGANAVSKAPAARLSCKTEHEPLLPLISQKIHWQPDLSFRPFNYTAAPIIENMGGTVGTSSVVKPSPTAFVGAPMEKSSKASLIKELVALGLLKAVAAPFERVKLLLQNQMDIIKSGRLHKPYNGILHCFATTIRNEGIFSLWRGYTAMTMGHVSATVIRFGIFQYTKILDDTQWSSTRVVVSSYVASAATQFLVYPFLYAATRMATDVKTIGSNTGDRQFNGMIDVFRKTLKSDGIVGLYRGFNITLGELVMMGALSKGLNPWKQHYSYILRNNFLSRHMVELGFWISGNMATYPLDTVSRRMMMTSGSGTVKYKSTVHAIGQIMKTEGVKTFYNGAGAEMLACAANRATLLLMICVADVIRAAKEKQY</sequence>
<dbReference type="SUPFAM" id="SSF103506">
    <property type="entry name" value="Mitochondrial carrier"/>
    <property type="match status" value="2"/>
</dbReference>
<dbReference type="PROSITE" id="PS50920">
    <property type="entry name" value="SOLCAR"/>
    <property type="match status" value="5"/>
</dbReference>
<feature type="repeat" description="Solcar" evidence="9">
    <location>
        <begin position="56"/>
        <end position="153"/>
    </location>
</feature>
<dbReference type="Pfam" id="PF00153">
    <property type="entry name" value="Mito_carr"/>
    <property type="match status" value="4"/>
</dbReference>
<keyword evidence="11" id="KW-1185">Reference proteome</keyword>
<keyword evidence="6" id="KW-1133">Transmembrane helix</keyword>
<comment type="catalytic activity">
    <reaction evidence="8">
        <text>ADP(in) + ATP(out) = ADP(out) + ATP(in)</text>
        <dbReference type="Rhea" id="RHEA:34999"/>
        <dbReference type="ChEBI" id="CHEBI:30616"/>
        <dbReference type="ChEBI" id="CHEBI:456216"/>
    </reaction>
    <physiologicalReaction direction="left-to-right" evidence="8">
        <dbReference type="Rhea" id="RHEA:35000"/>
    </physiologicalReaction>
</comment>
<proteinExistence type="inferred from homology"/>
<dbReference type="OrthoDB" id="944604at2759"/>
<comment type="subcellular location">
    <subcellularLocation>
        <location evidence="1">Membrane</location>
        <topology evidence="1">Multi-pass membrane protein</topology>
    </subcellularLocation>
</comment>
<feature type="repeat" description="Solcar" evidence="9">
    <location>
        <begin position="520"/>
        <end position="613"/>
    </location>
</feature>
<dbReference type="Gene3D" id="1.50.40.10">
    <property type="entry name" value="Mitochondrial carrier domain"/>
    <property type="match status" value="2"/>
</dbReference>
<evidence type="ECO:0000256" key="1">
    <source>
        <dbReference type="ARBA" id="ARBA00004141"/>
    </source>
</evidence>
<evidence type="ECO:0000256" key="5">
    <source>
        <dbReference type="ARBA" id="ARBA00022737"/>
    </source>
</evidence>
<organism evidence="10 11">
    <name type="scientific">Gossypium anomalum</name>
    <dbReference type="NCBI Taxonomy" id="47600"/>
    <lineage>
        <taxon>Eukaryota</taxon>
        <taxon>Viridiplantae</taxon>
        <taxon>Streptophyta</taxon>
        <taxon>Embryophyta</taxon>
        <taxon>Tracheophyta</taxon>
        <taxon>Spermatophyta</taxon>
        <taxon>Magnoliopsida</taxon>
        <taxon>eudicotyledons</taxon>
        <taxon>Gunneridae</taxon>
        <taxon>Pentapetalae</taxon>
        <taxon>rosids</taxon>
        <taxon>malvids</taxon>
        <taxon>Malvales</taxon>
        <taxon>Malvaceae</taxon>
        <taxon>Malvoideae</taxon>
        <taxon>Gossypium</taxon>
    </lineage>
</organism>
<dbReference type="InterPro" id="IPR018108">
    <property type="entry name" value="MCP_transmembrane"/>
</dbReference>
<reference evidence="10 11" key="1">
    <citation type="journal article" date="2021" name="bioRxiv">
        <title>The Gossypium anomalum genome as a resource for cotton improvement and evolutionary analysis of hybrid incompatibility.</title>
        <authorList>
            <person name="Grover C.E."/>
            <person name="Yuan D."/>
            <person name="Arick M.A."/>
            <person name="Miller E.R."/>
            <person name="Hu G."/>
            <person name="Peterson D.G."/>
            <person name="Wendel J.F."/>
            <person name="Udall J.A."/>
        </authorList>
    </citation>
    <scope>NUCLEOTIDE SEQUENCE [LARGE SCALE GENOMIC DNA]</scope>
    <source>
        <strain evidence="10">JFW-Udall</strain>
        <tissue evidence="10">Leaf</tissue>
    </source>
</reference>
<evidence type="ECO:0000313" key="10">
    <source>
        <dbReference type="EMBL" id="KAG8482179.1"/>
    </source>
</evidence>
<evidence type="ECO:0000256" key="8">
    <source>
        <dbReference type="ARBA" id="ARBA00024143"/>
    </source>
</evidence>
<dbReference type="GO" id="GO:0005471">
    <property type="term" value="F:ATP:ADP antiporter activity"/>
    <property type="evidence" value="ECO:0007669"/>
    <property type="project" value="InterPro"/>
</dbReference>
<dbReference type="GO" id="GO:0140021">
    <property type="term" value="P:mitochondrial ADP transmembrane transport"/>
    <property type="evidence" value="ECO:0007669"/>
    <property type="project" value="InterPro"/>
</dbReference>
<comment type="similarity">
    <text evidence="2">Belongs to the mitochondrial carrier (TC 2.A.29) family.</text>
</comment>
<dbReference type="GO" id="GO:0005743">
    <property type="term" value="C:mitochondrial inner membrane"/>
    <property type="evidence" value="ECO:0007669"/>
    <property type="project" value="InterPro"/>
</dbReference>
<evidence type="ECO:0000256" key="9">
    <source>
        <dbReference type="PROSITE-ProRule" id="PRU00282"/>
    </source>
</evidence>
<keyword evidence="4 9" id="KW-0812">Transmembrane</keyword>
<comment type="caution">
    <text evidence="10">The sequence shown here is derived from an EMBL/GenBank/DDBJ whole genome shotgun (WGS) entry which is preliminary data.</text>
</comment>
<evidence type="ECO:0000256" key="7">
    <source>
        <dbReference type="ARBA" id="ARBA00023136"/>
    </source>
</evidence>
<name>A0A8J5Z602_9ROSI</name>
<feature type="repeat" description="Solcar" evidence="9">
    <location>
        <begin position="618"/>
        <end position="711"/>
    </location>
</feature>
<keyword evidence="7 9" id="KW-0472">Membrane</keyword>
<feature type="repeat" description="Solcar" evidence="9">
    <location>
        <begin position="717"/>
        <end position="805"/>
    </location>
</feature>
<protein>
    <recommendedName>
        <fullName evidence="12">ADP,ATP carrier protein</fullName>
    </recommendedName>
</protein>
<dbReference type="Proteomes" id="UP000701853">
    <property type="component" value="Chromosome 10"/>
</dbReference>
<evidence type="ECO:0000256" key="6">
    <source>
        <dbReference type="ARBA" id="ARBA00022989"/>
    </source>
</evidence>
<dbReference type="InterPro" id="IPR023395">
    <property type="entry name" value="MCP_dom_sf"/>
</dbReference>
<dbReference type="PANTHER" id="PTHR45635:SF23">
    <property type="entry name" value="ADP_ATP TRANSLOCASE"/>
    <property type="match status" value="1"/>
</dbReference>
<dbReference type="AlphaFoldDB" id="A0A8J5Z602"/>